<dbReference type="EMBL" id="BMAO01006135">
    <property type="protein sequence ID" value="GFR06322.1"/>
    <property type="molecule type" value="Genomic_DNA"/>
</dbReference>
<name>A0A8X6LFB8_TRICU</name>
<accession>A0A8X6LFB8</accession>
<dbReference type="AlphaFoldDB" id="A0A8X6LFB8"/>
<reference evidence="1" key="1">
    <citation type="submission" date="2020-07" db="EMBL/GenBank/DDBJ databases">
        <title>Multicomponent nature underlies the extraordinary mechanical properties of spider dragline silk.</title>
        <authorList>
            <person name="Kono N."/>
            <person name="Nakamura H."/>
            <person name="Mori M."/>
            <person name="Yoshida Y."/>
            <person name="Ohtoshi R."/>
            <person name="Malay A.D."/>
            <person name="Moran D.A.P."/>
            <person name="Tomita M."/>
            <person name="Numata K."/>
            <person name="Arakawa K."/>
        </authorList>
    </citation>
    <scope>NUCLEOTIDE SEQUENCE</scope>
</reference>
<evidence type="ECO:0000313" key="2">
    <source>
        <dbReference type="Proteomes" id="UP000887116"/>
    </source>
</evidence>
<dbReference type="Proteomes" id="UP000887116">
    <property type="component" value="Unassembled WGS sequence"/>
</dbReference>
<dbReference type="OrthoDB" id="10269722at2759"/>
<evidence type="ECO:0000313" key="1">
    <source>
        <dbReference type="EMBL" id="GFR06322.1"/>
    </source>
</evidence>
<organism evidence="1 2">
    <name type="scientific">Trichonephila clavata</name>
    <name type="common">Joro spider</name>
    <name type="synonym">Nephila clavata</name>
    <dbReference type="NCBI Taxonomy" id="2740835"/>
    <lineage>
        <taxon>Eukaryota</taxon>
        <taxon>Metazoa</taxon>
        <taxon>Ecdysozoa</taxon>
        <taxon>Arthropoda</taxon>
        <taxon>Chelicerata</taxon>
        <taxon>Arachnida</taxon>
        <taxon>Araneae</taxon>
        <taxon>Araneomorphae</taxon>
        <taxon>Entelegynae</taxon>
        <taxon>Araneoidea</taxon>
        <taxon>Nephilidae</taxon>
        <taxon>Trichonephila</taxon>
    </lineage>
</organism>
<protein>
    <submittedName>
        <fullName evidence="1">Uncharacterized protein</fullName>
    </submittedName>
</protein>
<comment type="caution">
    <text evidence="1">The sequence shown here is derived from an EMBL/GenBank/DDBJ whole genome shotgun (WGS) entry which is preliminary data.</text>
</comment>
<proteinExistence type="predicted"/>
<gene>
    <name evidence="1" type="ORF">TNCT_626281</name>
</gene>
<keyword evidence="2" id="KW-1185">Reference proteome</keyword>
<sequence>MRRYELGISLRGVLVVTKQKQGEVSDGHCVPHHPPACLMASVHQLFKDQSLPEAFAFQKRNGLNSSTCNAGR</sequence>